<evidence type="ECO:0000259" key="2">
    <source>
        <dbReference type="Pfam" id="PF03067"/>
    </source>
</evidence>
<dbReference type="Pfam" id="PF03067">
    <property type="entry name" value="LPMO_10"/>
    <property type="match status" value="1"/>
</dbReference>
<feature type="region of interest" description="Disordered" evidence="1">
    <location>
        <begin position="1050"/>
        <end position="1076"/>
    </location>
</feature>
<protein>
    <recommendedName>
        <fullName evidence="2">Chitin-binding type-4 domain-containing protein</fullName>
    </recommendedName>
</protein>
<comment type="caution">
    <text evidence="3">The sequence shown here is derived from an EMBL/GenBank/DDBJ whole genome shotgun (WGS) entry which is preliminary data.</text>
</comment>
<feature type="compositionally biased region" description="Basic and acidic residues" evidence="1">
    <location>
        <begin position="773"/>
        <end position="783"/>
    </location>
</feature>
<evidence type="ECO:0000313" key="4">
    <source>
        <dbReference type="Proteomes" id="UP000683360"/>
    </source>
</evidence>
<feature type="compositionally biased region" description="Basic and acidic residues" evidence="1">
    <location>
        <begin position="640"/>
        <end position="655"/>
    </location>
</feature>
<keyword evidence="4" id="KW-1185">Reference proteome</keyword>
<dbReference type="Proteomes" id="UP000683360">
    <property type="component" value="Unassembled WGS sequence"/>
</dbReference>
<feature type="compositionally biased region" description="Acidic residues" evidence="1">
    <location>
        <begin position="575"/>
        <end position="594"/>
    </location>
</feature>
<reference evidence="3" key="1">
    <citation type="submission" date="2021-03" db="EMBL/GenBank/DDBJ databases">
        <authorList>
            <person name="Bekaert M."/>
        </authorList>
    </citation>
    <scope>NUCLEOTIDE SEQUENCE</scope>
</reference>
<name>A0A8S3VLL3_MYTED</name>
<dbReference type="AlphaFoldDB" id="A0A8S3VLL3"/>
<feature type="compositionally biased region" description="Basic and acidic residues" evidence="1">
    <location>
        <begin position="595"/>
        <end position="610"/>
    </location>
</feature>
<gene>
    <name evidence="3" type="ORF">MEDL_68387</name>
</gene>
<feature type="compositionally biased region" description="Acidic residues" evidence="1">
    <location>
        <begin position="611"/>
        <end position="622"/>
    </location>
</feature>
<feature type="compositionally biased region" description="Polar residues" evidence="1">
    <location>
        <begin position="826"/>
        <end position="835"/>
    </location>
</feature>
<feature type="region of interest" description="Disordered" evidence="1">
    <location>
        <begin position="298"/>
        <end position="326"/>
    </location>
</feature>
<feature type="compositionally biased region" description="Basic and acidic residues" evidence="1">
    <location>
        <begin position="841"/>
        <end position="865"/>
    </location>
</feature>
<feature type="region of interest" description="Disordered" evidence="1">
    <location>
        <begin position="559"/>
        <end position="656"/>
    </location>
</feature>
<dbReference type="InterPro" id="IPR004302">
    <property type="entry name" value="Cellulose/chitin-bd_N"/>
</dbReference>
<feature type="region of interest" description="Disordered" evidence="1">
    <location>
        <begin position="773"/>
        <end position="793"/>
    </location>
</feature>
<evidence type="ECO:0000313" key="3">
    <source>
        <dbReference type="EMBL" id="CAG2257224.1"/>
    </source>
</evidence>
<accession>A0A8S3VLL3</accession>
<feature type="domain" description="Chitin-binding type-4" evidence="2">
    <location>
        <begin position="101"/>
        <end position="221"/>
    </location>
</feature>
<dbReference type="EMBL" id="CAJPWZ010003321">
    <property type="protein sequence ID" value="CAG2257224.1"/>
    <property type="molecule type" value="Genomic_DNA"/>
</dbReference>
<organism evidence="3 4">
    <name type="scientific">Mytilus edulis</name>
    <name type="common">Blue mussel</name>
    <dbReference type="NCBI Taxonomy" id="6550"/>
    <lineage>
        <taxon>Eukaryota</taxon>
        <taxon>Metazoa</taxon>
        <taxon>Spiralia</taxon>
        <taxon>Lophotrochozoa</taxon>
        <taxon>Mollusca</taxon>
        <taxon>Bivalvia</taxon>
        <taxon>Autobranchia</taxon>
        <taxon>Pteriomorphia</taxon>
        <taxon>Mytilida</taxon>
        <taxon>Mytiloidea</taxon>
        <taxon>Mytilidae</taxon>
        <taxon>Mytilinae</taxon>
        <taxon>Mytilus</taxon>
    </lineage>
</organism>
<sequence length="1186" mass="135341">MESQMIVKLRRFYKRTNSGDSNELEELKIILRHHLQPDYVGAEKEFQEIFETLVKKKKIELGDYGFLIAALSNIHDEAVVILKEYQTKITNLGLYAKGIIARTYKSGQYIKVVSDITANHGGYIELRLCPHDSPRVPVTQQCLNQYILQIKGDGNRHYLTTNQKSDFKIRHTVKLPDFVTCRQCVLQWYWKAGQHSGINPMTRQECKGCGKQEQFINCADIAITDEFGMFPMVTRVPNYQVTTPNPMYDSFMFQTQGMFPDYYDEFNPFMTTPSYFNPFNQRFMNNGRNFGQNNNRFIDNRRNTGRNKGQSINRNFRGPVRNGYPTINPVRQNIQHNRGFHRDGFRNARPQGNVFNRNKVSPDIRNQRRPYKNSRPLISRNNRPHVNIFATVIPNKNQRKTKANAIRNIRPIQIAPSKIPTTDASEADDSMEEMMDDEDNFLLNSAFWSDFHRLINMSSPETKKALYEIAEDADDIEEFHRNVQLMLQMQTMMPDTQESVDTKSESDESLDIDWLLAQTKDIELDSDEKSLLGLMKGGSTESDEKGDKQEDLASNKYLSKGNDLYFPDENRVLDDSDDDDLHDSDDGDHDDDDTSDRFNDNSDDNSKESDNFDYTESTDESSDIAYADLGKDYDSDDTDNEMKIDNHMGYRDSRTKNYLSNHQKHKESVEREIKLFPVDVNPWNENSLYRADNIDYDDKDADIEGDKDADIEGDKAKPYNHLSFDSQHTTQSVMNTIPRDKIEVNYFQSDTHDYTDSEVDQEGYDIDEVEKKWDDIPEEKEKNEFDDDSWSVNTLPDVTASTVVVTGRRSNGIRKHMEDEAEINDEPNSLINTKGENNDENTDKSSHLDEKEKGSEISQKGKKDGDEENTINDIQGENSNKEILENTIMSNENKESIMSEISVDTNDKMDDAPNIKTGEDFKSMLKGADDIAETTNNEIGFHQQPAVDDVPSPSMDIIETGFQLRPSYIDDASNIGQTTGHDYTYTTVPAHISNSLSSASGSRRRGVYPPRSQLVRHQILSGPMQMNQPQVPKPNLSVFRQKIQDTISKSMNENENGDIPTTPKLMSSPKGSKKELSPSLSKLVLKMFMNSKSTAETCSEPQQSVCTPVKLWSKYQQIADWCNSLCQYGNCPSAVCTCKCQAPSNSVEPKVCRAQSSYKKQSGELDQWCQKSCSAGDCPELLCVCS</sequence>
<feature type="region of interest" description="Disordered" evidence="1">
    <location>
        <begin position="809"/>
        <end position="883"/>
    </location>
</feature>
<evidence type="ECO:0000256" key="1">
    <source>
        <dbReference type="SAM" id="MobiDB-lite"/>
    </source>
</evidence>
<dbReference type="OrthoDB" id="6102220at2759"/>
<proteinExistence type="predicted"/>